<dbReference type="RefSeq" id="WP_281278888.1">
    <property type="nucleotide sequence ID" value="NZ_JAPCYI010000001.1"/>
</dbReference>
<dbReference type="EMBL" id="JBHMAF010000197">
    <property type="protein sequence ID" value="MFB9762437.1"/>
    <property type="molecule type" value="Genomic_DNA"/>
</dbReference>
<accession>A0ABV5WPB2</accession>
<proteinExistence type="predicted"/>
<gene>
    <name evidence="1" type="ORF">ACFFMS_29865</name>
</gene>
<reference evidence="1 2" key="1">
    <citation type="submission" date="2024-09" db="EMBL/GenBank/DDBJ databases">
        <authorList>
            <person name="Sun Q."/>
            <person name="Mori K."/>
        </authorList>
    </citation>
    <scope>NUCLEOTIDE SEQUENCE [LARGE SCALE GENOMIC DNA]</scope>
    <source>
        <strain evidence="1 2">JCM 11201</strain>
    </source>
</reference>
<dbReference type="Proteomes" id="UP001589609">
    <property type="component" value="Unassembled WGS sequence"/>
</dbReference>
<protein>
    <submittedName>
        <fullName evidence="1">Uncharacterized protein</fullName>
    </submittedName>
</protein>
<evidence type="ECO:0000313" key="2">
    <source>
        <dbReference type="Proteomes" id="UP001589609"/>
    </source>
</evidence>
<evidence type="ECO:0000313" key="1">
    <source>
        <dbReference type="EMBL" id="MFB9762437.1"/>
    </source>
</evidence>
<name>A0ABV5WPB2_9BACI</name>
<keyword evidence="2" id="KW-1185">Reference proteome</keyword>
<sequence>MNKRTNGKTEWYAHLLQKLHIISEQEKQQIIKTLHKNKKDKYFS</sequence>
<comment type="caution">
    <text evidence="1">The sequence shown here is derived from an EMBL/GenBank/DDBJ whole genome shotgun (WGS) entry which is preliminary data.</text>
</comment>
<organism evidence="1 2">
    <name type="scientific">Ectobacillus funiculus</name>
    <dbReference type="NCBI Taxonomy" id="137993"/>
    <lineage>
        <taxon>Bacteria</taxon>
        <taxon>Bacillati</taxon>
        <taxon>Bacillota</taxon>
        <taxon>Bacilli</taxon>
        <taxon>Bacillales</taxon>
        <taxon>Bacillaceae</taxon>
        <taxon>Ectobacillus</taxon>
    </lineage>
</organism>